<comment type="caution">
    <text evidence="10">The sequence shown here is derived from an EMBL/GenBank/DDBJ whole genome shotgun (WGS) entry which is preliminary data.</text>
</comment>
<keyword evidence="3" id="KW-0808">Transferase</keyword>
<evidence type="ECO:0000256" key="1">
    <source>
        <dbReference type="ARBA" id="ARBA00012513"/>
    </source>
</evidence>
<evidence type="ECO:0000256" key="5">
    <source>
        <dbReference type="ARBA" id="ARBA00022777"/>
    </source>
</evidence>
<gene>
    <name evidence="10" type="ORF">BDZ94DRAFT_636291</name>
</gene>
<evidence type="ECO:0000256" key="6">
    <source>
        <dbReference type="ARBA" id="ARBA00022840"/>
    </source>
</evidence>
<evidence type="ECO:0000256" key="2">
    <source>
        <dbReference type="ARBA" id="ARBA00022527"/>
    </source>
</evidence>
<dbReference type="PROSITE" id="PS50011">
    <property type="entry name" value="PROTEIN_KINASE_DOM"/>
    <property type="match status" value="1"/>
</dbReference>
<keyword evidence="2" id="KW-0723">Serine/threonine-protein kinase</keyword>
<dbReference type="AlphaFoldDB" id="A0A9P5Y6T8"/>
<evidence type="ECO:0000256" key="3">
    <source>
        <dbReference type="ARBA" id="ARBA00022679"/>
    </source>
</evidence>
<dbReference type="Pfam" id="PF00069">
    <property type="entry name" value="Pkinase"/>
    <property type="match status" value="1"/>
</dbReference>
<sequence>MPGIIRLSETVTLRLNTHSDTPDPSSLRITIKPKMIRQALVGITNTTEDGPLLDSVGDACEASILPLTPGPTSPAPSHSPREIKRLPRRCPPGPFYRLGPAGEGTFSKIIAVRDLRSKGGAGGRVLCLKVFEKEKLRNEGAERVVVQELRAFQTLTAAAHDKWLPFVMRMEASMEDTERIIFAMELMDCDLLTVMFDWEEEKVVKNKKRWIAEMATGIAAIHSAGIIHRDMKPENVLVDFANTVRITDFGCSYVAYPAGRPLEPRTPYCSRVTGTIPYHSPEVMANKGIPREDKTEYGIATDYWGLGCVIYELETCGEVKKTQDTIEPLFQTKEALDAYINLRTPNNKKRYEPLEGLDEDIFDLISGLLHPSPSSRYGEREVRCHDYFFNNNSRKSEFIGIEARGLALNTLPDKRDVPERVLYMEDPSDEEPNYSPVAYTPRGTQIGSDFSNVGWINPRGIWGPMHNDPAFYTTRPN</sequence>
<dbReference type="PANTHER" id="PTHR24356:SF163">
    <property type="entry name" value="3-PHOSPHOINOSITIDE-DEPENDENT PROTEIN KINASE 1-RELATED"/>
    <property type="match status" value="1"/>
</dbReference>
<comment type="catalytic activity">
    <reaction evidence="7">
        <text>L-threonyl-[protein] + ATP = O-phospho-L-threonyl-[protein] + ADP + H(+)</text>
        <dbReference type="Rhea" id="RHEA:46608"/>
        <dbReference type="Rhea" id="RHEA-COMP:11060"/>
        <dbReference type="Rhea" id="RHEA-COMP:11605"/>
        <dbReference type="ChEBI" id="CHEBI:15378"/>
        <dbReference type="ChEBI" id="CHEBI:30013"/>
        <dbReference type="ChEBI" id="CHEBI:30616"/>
        <dbReference type="ChEBI" id="CHEBI:61977"/>
        <dbReference type="ChEBI" id="CHEBI:456216"/>
        <dbReference type="EC" id="2.7.11.1"/>
    </reaction>
</comment>
<dbReference type="EMBL" id="MU150264">
    <property type="protein sequence ID" value="KAF9463274.1"/>
    <property type="molecule type" value="Genomic_DNA"/>
</dbReference>
<reference evidence="10" key="1">
    <citation type="submission" date="2020-11" db="EMBL/GenBank/DDBJ databases">
        <authorList>
            <consortium name="DOE Joint Genome Institute"/>
            <person name="Ahrendt S."/>
            <person name="Riley R."/>
            <person name="Andreopoulos W."/>
            <person name="Labutti K."/>
            <person name="Pangilinan J."/>
            <person name="Ruiz-Duenas F.J."/>
            <person name="Barrasa J.M."/>
            <person name="Sanchez-Garcia M."/>
            <person name="Camarero S."/>
            <person name="Miyauchi S."/>
            <person name="Serrano A."/>
            <person name="Linde D."/>
            <person name="Babiker R."/>
            <person name="Drula E."/>
            <person name="Ayuso-Fernandez I."/>
            <person name="Pacheco R."/>
            <person name="Padilla G."/>
            <person name="Ferreira P."/>
            <person name="Barriuso J."/>
            <person name="Kellner H."/>
            <person name="Castanera R."/>
            <person name="Alfaro M."/>
            <person name="Ramirez L."/>
            <person name="Pisabarro A.G."/>
            <person name="Kuo A."/>
            <person name="Tritt A."/>
            <person name="Lipzen A."/>
            <person name="He G."/>
            <person name="Yan M."/>
            <person name="Ng V."/>
            <person name="Cullen D."/>
            <person name="Martin F."/>
            <person name="Rosso M.-N."/>
            <person name="Henrissat B."/>
            <person name="Hibbett D."/>
            <person name="Martinez A.T."/>
            <person name="Grigoriev I.V."/>
        </authorList>
    </citation>
    <scope>NUCLEOTIDE SEQUENCE</scope>
    <source>
        <strain evidence="10">CBS 247.69</strain>
    </source>
</reference>
<dbReference type="InterPro" id="IPR050236">
    <property type="entry name" value="Ser_Thr_kinase_AGC"/>
</dbReference>
<evidence type="ECO:0000256" key="4">
    <source>
        <dbReference type="ARBA" id="ARBA00022741"/>
    </source>
</evidence>
<keyword evidence="4" id="KW-0547">Nucleotide-binding</keyword>
<dbReference type="Gene3D" id="3.30.200.20">
    <property type="entry name" value="Phosphorylase Kinase, domain 1"/>
    <property type="match status" value="1"/>
</dbReference>
<dbReference type="Gene3D" id="1.10.510.10">
    <property type="entry name" value="Transferase(Phosphotransferase) domain 1"/>
    <property type="match status" value="1"/>
</dbReference>
<dbReference type="SMART" id="SM00220">
    <property type="entry name" value="S_TKc"/>
    <property type="match status" value="1"/>
</dbReference>
<dbReference type="PROSITE" id="PS00108">
    <property type="entry name" value="PROTEIN_KINASE_ST"/>
    <property type="match status" value="1"/>
</dbReference>
<evidence type="ECO:0000259" key="9">
    <source>
        <dbReference type="PROSITE" id="PS50011"/>
    </source>
</evidence>
<dbReference type="GO" id="GO:0004674">
    <property type="term" value="F:protein serine/threonine kinase activity"/>
    <property type="evidence" value="ECO:0007669"/>
    <property type="project" value="UniProtKB-KW"/>
</dbReference>
<accession>A0A9P5Y6T8</accession>
<evidence type="ECO:0000256" key="8">
    <source>
        <dbReference type="ARBA" id="ARBA00048679"/>
    </source>
</evidence>
<dbReference type="InterPro" id="IPR000719">
    <property type="entry name" value="Prot_kinase_dom"/>
</dbReference>
<dbReference type="InterPro" id="IPR011009">
    <property type="entry name" value="Kinase-like_dom_sf"/>
</dbReference>
<comment type="catalytic activity">
    <reaction evidence="8">
        <text>L-seryl-[protein] + ATP = O-phospho-L-seryl-[protein] + ADP + H(+)</text>
        <dbReference type="Rhea" id="RHEA:17989"/>
        <dbReference type="Rhea" id="RHEA-COMP:9863"/>
        <dbReference type="Rhea" id="RHEA-COMP:11604"/>
        <dbReference type="ChEBI" id="CHEBI:15378"/>
        <dbReference type="ChEBI" id="CHEBI:29999"/>
        <dbReference type="ChEBI" id="CHEBI:30616"/>
        <dbReference type="ChEBI" id="CHEBI:83421"/>
        <dbReference type="ChEBI" id="CHEBI:456216"/>
        <dbReference type="EC" id="2.7.11.1"/>
    </reaction>
</comment>
<dbReference type="PANTHER" id="PTHR24356">
    <property type="entry name" value="SERINE/THREONINE-PROTEIN KINASE"/>
    <property type="match status" value="1"/>
</dbReference>
<feature type="domain" description="Protein kinase" evidence="9">
    <location>
        <begin position="95"/>
        <end position="388"/>
    </location>
</feature>
<proteinExistence type="predicted"/>
<keyword evidence="6" id="KW-0067">ATP-binding</keyword>
<keyword evidence="5 10" id="KW-0418">Kinase</keyword>
<dbReference type="EC" id="2.7.11.1" evidence="1"/>
<protein>
    <recommendedName>
        <fullName evidence="1">non-specific serine/threonine protein kinase</fullName>
        <ecNumber evidence="1">2.7.11.1</ecNumber>
    </recommendedName>
</protein>
<dbReference type="OrthoDB" id="10252171at2759"/>
<name>A0A9P5Y6T8_9AGAR</name>
<dbReference type="InterPro" id="IPR008271">
    <property type="entry name" value="Ser/Thr_kinase_AS"/>
</dbReference>
<evidence type="ECO:0000313" key="10">
    <source>
        <dbReference type="EMBL" id="KAF9463274.1"/>
    </source>
</evidence>
<dbReference type="GO" id="GO:0035556">
    <property type="term" value="P:intracellular signal transduction"/>
    <property type="evidence" value="ECO:0007669"/>
    <property type="project" value="TreeGrafter"/>
</dbReference>
<evidence type="ECO:0000256" key="7">
    <source>
        <dbReference type="ARBA" id="ARBA00047899"/>
    </source>
</evidence>
<evidence type="ECO:0000313" key="11">
    <source>
        <dbReference type="Proteomes" id="UP000807353"/>
    </source>
</evidence>
<dbReference type="Proteomes" id="UP000807353">
    <property type="component" value="Unassembled WGS sequence"/>
</dbReference>
<organism evidence="10 11">
    <name type="scientific">Collybia nuda</name>
    <dbReference type="NCBI Taxonomy" id="64659"/>
    <lineage>
        <taxon>Eukaryota</taxon>
        <taxon>Fungi</taxon>
        <taxon>Dikarya</taxon>
        <taxon>Basidiomycota</taxon>
        <taxon>Agaricomycotina</taxon>
        <taxon>Agaricomycetes</taxon>
        <taxon>Agaricomycetidae</taxon>
        <taxon>Agaricales</taxon>
        <taxon>Tricholomatineae</taxon>
        <taxon>Clitocybaceae</taxon>
        <taxon>Collybia</taxon>
    </lineage>
</organism>
<dbReference type="GO" id="GO:0005524">
    <property type="term" value="F:ATP binding"/>
    <property type="evidence" value="ECO:0007669"/>
    <property type="project" value="UniProtKB-KW"/>
</dbReference>
<keyword evidence="11" id="KW-1185">Reference proteome</keyword>
<dbReference type="SUPFAM" id="SSF56112">
    <property type="entry name" value="Protein kinase-like (PK-like)"/>
    <property type="match status" value="1"/>
</dbReference>